<accession>A0ABW7RFB1</accession>
<dbReference type="Proteomes" id="UP001610990">
    <property type="component" value="Unassembled WGS sequence"/>
</dbReference>
<feature type="compositionally biased region" description="Gly residues" evidence="1">
    <location>
        <begin position="67"/>
        <end position="101"/>
    </location>
</feature>
<feature type="compositionally biased region" description="Gly residues" evidence="1">
    <location>
        <begin position="118"/>
        <end position="128"/>
    </location>
</feature>
<comment type="caution">
    <text evidence="2">The sequence shown here is derived from an EMBL/GenBank/DDBJ whole genome shotgun (WGS) entry which is preliminary data.</text>
</comment>
<feature type="compositionally biased region" description="Gly residues" evidence="1">
    <location>
        <begin position="144"/>
        <end position="155"/>
    </location>
</feature>
<evidence type="ECO:0000313" key="3">
    <source>
        <dbReference type="Proteomes" id="UP001610990"/>
    </source>
</evidence>
<name>A0ABW7RFB1_9ACTN</name>
<feature type="region of interest" description="Disordered" evidence="1">
    <location>
        <begin position="39"/>
        <end position="189"/>
    </location>
</feature>
<gene>
    <name evidence="2" type="ORF">ACH4GP_17730</name>
</gene>
<evidence type="ECO:0000256" key="1">
    <source>
        <dbReference type="SAM" id="MobiDB-lite"/>
    </source>
</evidence>
<evidence type="ECO:0000313" key="2">
    <source>
        <dbReference type="EMBL" id="MFH8586226.1"/>
    </source>
</evidence>
<organism evidence="2 3">
    <name type="scientific">Streptomyces celluloflavus</name>
    <dbReference type="NCBI Taxonomy" id="58344"/>
    <lineage>
        <taxon>Bacteria</taxon>
        <taxon>Bacillati</taxon>
        <taxon>Actinomycetota</taxon>
        <taxon>Actinomycetes</taxon>
        <taxon>Kitasatosporales</taxon>
        <taxon>Streptomycetaceae</taxon>
        <taxon>Streptomyces</taxon>
    </lineage>
</organism>
<proteinExistence type="predicted"/>
<keyword evidence="3" id="KW-1185">Reference proteome</keyword>
<sequence length="290" mass="27627">MRRTTAVASASAAVLCLGAILFTGSGSTAGRSYLALGAAGPADSRAPTKPVPPRDGVELTPLDGGDHGGGGEGDVSGGGGGGGSGGSRGDSGAAGGGGSSGVSGSPGRPGAPGTSAVGPGGSTGGGPTGSPNSRPNKPSSPSGTPGGTSGGGSDGDGNSSPGTGQPPGTPAPTTPPDTGFPTIPAGPNAPAGLLIGEPVLAGTDVRRCEQVSLDFLNTAKTPVTSGTVTFGTHVIGLLGVDWATVNSTHSLPLPLAPGRRTTGTWRVCVAAWRVPLGMHIETRDVTFGWK</sequence>
<feature type="compositionally biased region" description="Low complexity" evidence="1">
    <location>
        <begin position="129"/>
        <end position="143"/>
    </location>
</feature>
<feature type="compositionally biased region" description="Low complexity" evidence="1">
    <location>
        <begin position="102"/>
        <end position="117"/>
    </location>
</feature>
<dbReference type="EMBL" id="JBIRGH010000009">
    <property type="protein sequence ID" value="MFH8586226.1"/>
    <property type="molecule type" value="Genomic_DNA"/>
</dbReference>
<reference evidence="2 3" key="1">
    <citation type="submission" date="2024-10" db="EMBL/GenBank/DDBJ databases">
        <title>The Natural Products Discovery Center: Release of the First 8490 Sequenced Strains for Exploring Actinobacteria Biosynthetic Diversity.</title>
        <authorList>
            <person name="Kalkreuter E."/>
            <person name="Kautsar S.A."/>
            <person name="Yang D."/>
            <person name="Bader C.D."/>
            <person name="Teijaro C.N."/>
            <person name="Fluegel L."/>
            <person name="Davis C.M."/>
            <person name="Simpson J.R."/>
            <person name="Lauterbach L."/>
            <person name="Steele A.D."/>
            <person name="Gui C."/>
            <person name="Meng S."/>
            <person name="Li G."/>
            <person name="Viehrig K."/>
            <person name="Ye F."/>
            <person name="Su P."/>
            <person name="Kiefer A.F."/>
            <person name="Nichols A."/>
            <person name="Cepeda A.J."/>
            <person name="Yan W."/>
            <person name="Fan B."/>
            <person name="Jiang Y."/>
            <person name="Adhikari A."/>
            <person name="Zheng C.-J."/>
            <person name="Schuster L."/>
            <person name="Cowan T.M."/>
            <person name="Smanski M.J."/>
            <person name="Chevrette M.G."/>
            <person name="De Carvalho L.P.S."/>
            <person name="Shen B."/>
        </authorList>
    </citation>
    <scope>NUCLEOTIDE SEQUENCE [LARGE SCALE GENOMIC DNA]</scope>
    <source>
        <strain evidence="2 3">NPDC018013</strain>
    </source>
</reference>
<evidence type="ECO:0008006" key="4">
    <source>
        <dbReference type="Google" id="ProtNLM"/>
    </source>
</evidence>
<protein>
    <recommendedName>
        <fullName evidence="4">Secreted protein</fullName>
    </recommendedName>
</protein>
<dbReference type="RefSeq" id="WP_397673216.1">
    <property type="nucleotide sequence ID" value="NZ_JBIRGH010000009.1"/>
</dbReference>